<keyword evidence="1" id="KW-0472">Membrane</keyword>
<feature type="transmembrane region" description="Helical" evidence="1">
    <location>
        <begin position="178"/>
        <end position="201"/>
    </location>
</feature>
<keyword evidence="1" id="KW-1133">Transmembrane helix</keyword>
<feature type="domain" description="DUF6535" evidence="2">
    <location>
        <begin position="37"/>
        <end position="202"/>
    </location>
</feature>
<reference evidence="3" key="1">
    <citation type="submission" date="2020-11" db="EMBL/GenBank/DDBJ databases">
        <authorList>
            <consortium name="DOE Joint Genome Institute"/>
            <person name="Ahrendt S."/>
            <person name="Riley R."/>
            <person name="Andreopoulos W."/>
            <person name="Labutti K."/>
            <person name="Pangilinan J."/>
            <person name="Ruiz-Duenas F.J."/>
            <person name="Barrasa J.M."/>
            <person name="Sanchez-Garcia M."/>
            <person name="Camarero S."/>
            <person name="Miyauchi S."/>
            <person name="Serrano A."/>
            <person name="Linde D."/>
            <person name="Babiker R."/>
            <person name="Drula E."/>
            <person name="Ayuso-Fernandez I."/>
            <person name="Pacheco R."/>
            <person name="Padilla G."/>
            <person name="Ferreira P."/>
            <person name="Barriuso J."/>
            <person name="Kellner H."/>
            <person name="Castanera R."/>
            <person name="Alfaro M."/>
            <person name="Ramirez L."/>
            <person name="Pisabarro A.G."/>
            <person name="Kuo A."/>
            <person name="Tritt A."/>
            <person name="Lipzen A."/>
            <person name="He G."/>
            <person name="Yan M."/>
            <person name="Ng V."/>
            <person name="Cullen D."/>
            <person name="Martin F."/>
            <person name="Rosso M.-N."/>
            <person name="Henrissat B."/>
            <person name="Hibbett D."/>
            <person name="Martinez A.T."/>
            <person name="Grigoriev I.V."/>
        </authorList>
    </citation>
    <scope>NUCLEOTIDE SEQUENCE</scope>
    <source>
        <strain evidence="3">CBS 247.69</strain>
    </source>
</reference>
<evidence type="ECO:0000259" key="2">
    <source>
        <dbReference type="Pfam" id="PF20153"/>
    </source>
</evidence>
<proteinExistence type="predicted"/>
<gene>
    <name evidence="3" type="ORF">BDZ94DRAFT_1037892</name>
</gene>
<feature type="transmembrane region" description="Helical" evidence="1">
    <location>
        <begin position="251"/>
        <end position="273"/>
    </location>
</feature>
<evidence type="ECO:0000313" key="4">
    <source>
        <dbReference type="Proteomes" id="UP000807353"/>
    </source>
</evidence>
<dbReference type="Pfam" id="PF20153">
    <property type="entry name" value="DUF6535"/>
    <property type="match status" value="1"/>
</dbReference>
<dbReference type="OrthoDB" id="3235960at2759"/>
<comment type="caution">
    <text evidence="3">The sequence shown here is derived from an EMBL/GenBank/DDBJ whole genome shotgun (WGS) entry which is preliminary data.</text>
</comment>
<evidence type="ECO:0000256" key="1">
    <source>
        <dbReference type="SAM" id="Phobius"/>
    </source>
</evidence>
<dbReference type="AlphaFoldDB" id="A0A9P5YGW2"/>
<evidence type="ECO:0000313" key="3">
    <source>
        <dbReference type="EMBL" id="KAF9467420.1"/>
    </source>
</evidence>
<name>A0A9P5YGW2_9AGAR</name>
<feature type="transmembrane region" description="Helical" evidence="1">
    <location>
        <begin position="207"/>
        <end position="230"/>
    </location>
</feature>
<feature type="transmembrane region" description="Helical" evidence="1">
    <location>
        <begin position="118"/>
        <end position="141"/>
    </location>
</feature>
<protein>
    <recommendedName>
        <fullName evidence="2">DUF6535 domain-containing protein</fullName>
    </recommendedName>
</protein>
<dbReference type="Proteomes" id="UP000807353">
    <property type="component" value="Unassembled WGS sequence"/>
</dbReference>
<keyword evidence="4" id="KW-1185">Reference proteome</keyword>
<organism evidence="3 4">
    <name type="scientific">Collybia nuda</name>
    <dbReference type="NCBI Taxonomy" id="64659"/>
    <lineage>
        <taxon>Eukaryota</taxon>
        <taxon>Fungi</taxon>
        <taxon>Dikarya</taxon>
        <taxon>Basidiomycota</taxon>
        <taxon>Agaricomycotina</taxon>
        <taxon>Agaricomycetes</taxon>
        <taxon>Agaricomycetidae</taxon>
        <taxon>Agaricales</taxon>
        <taxon>Tricholomatineae</taxon>
        <taxon>Clitocybaceae</taxon>
        <taxon>Collybia</taxon>
    </lineage>
</organism>
<accession>A0A9P5YGW2</accession>
<feature type="transmembrane region" description="Helical" evidence="1">
    <location>
        <begin position="55"/>
        <end position="72"/>
    </location>
</feature>
<dbReference type="InterPro" id="IPR045338">
    <property type="entry name" value="DUF6535"/>
</dbReference>
<keyword evidence="1" id="KW-0812">Transmembrane</keyword>
<dbReference type="EMBL" id="MU150237">
    <property type="protein sequence ID" value="KAF9467420.1"/>
    <property type="molecule type" value="Genomic_DNA"/>
</dbReference>
<sequence length="617" mass="70395">MRMQRENQPTWKPWIPEEPYRTQVPKSNISMEGWLTAMEVADDGMCKGWRDQIDTLIIFAGLFSATVTAFTVESYRWLKETPSDTLARLELRVLLSAAHDAATDSLAPAAFNVDAASILINALWFASLGLALAAVVVSILCKQWLYEYQRYENITTEESFLIHGLRYRGLLAWRVPEIIGSLPLLLQTALVLFLIGLLVLLVPLQPIVGSIVCAIVGVTLLFLGITTILPSIQYIYPKFRTQCAYKSSQSWSFFVISAFWMFDFRMFTNWAMIDHWEVTCVSNGMGFTLSRVYELLSNSIDAFQSIYAFLADTSLKPTIWADLEILSDFIDGLDAPRKDAILSLSGTMETHINLGHGARRVKELKGHAEAHAGRLKPRYRIRTWGAMSRHLAGPLPIEPSHHYQLQTQKTLCQLLKSDDHFSNSTIYNRYVEHWARCMEGWPTQATSNKLANEIFYPIHRATQGHIRWDPVIASYLVGLFSHLLRENFVSMDAMNSLVIHCSGLVKCHYHQPLSSSPFVLLQDIQNWVNRMPDSDLTEKATSAGQVLYRLVYKGDLFVELSHTSEEEKRDLREFAQFFIEFIEGLENLHEPIRLLPHFGERPLVILRSYLDQYPPPS</sequence>